<evidence type="ECO:0000259" key="8">
    <source>
        <dbReference type="Pfam" id="PF02753"/>
    </source>
</evidence>
<dbReference type="InterPro" id="IPR050643">
    <property type="entry name" value="Periplasmic_pilus_chap"/>
</dbReference>
<evidence type="ECO:0000256" key="3">
    <source>
        <dbReference type="ARBA" id="ARBA00022729"/>
    </source>
</evidence>
<gene>
    <name evidence="9" type="ORF">LJ656_02820</name>
</gene>
<comment type="subcellular location">
    <subcellularLocation>
        <location evidence="1">Periplasm</location>
    </subcellularLocation>
</comment>
<comment type="similarity">
    <text evidence="2">Belongs to the periplasmic pilus chaperone family.</text>
</comment>
<dbReference type="PANTHER" id="PTHR30251:SF7">
    <property type="entry name" value="FIMBRIAE CHAPARONE"/>
    <property type="match status" value="1"/>
</dbReference>
<evidence type="ECO:0000256" key="4">
    <source>
        <dbReference type="ARBA" id="ARBA00022764"/>
    </source>
</evidence>
<feature type="domain" description="Pili assembly chaperone N-terminal" evidence="7">
    <location>
        <begin position="26"/>
        <end position="149"/>
    </location>
</feature>
<proteinExistence type="inferred from homology"/>
<dbReference type="InterPro" id="IPR008962">
    <property type="entry name" value="PapD-like_sf"/>
</dbReference>
<evidence type="ECO:0000313" key="10">
    <source>
        <dbReference type="Proteomes" id="UP001431019"/>
    </source>
</evidence>
<dbReference type="PRINTS" id="PR00969">
    <property type="entry name" value="CHAPERONPILI"/>
</dbReference>
<dbReference type="InterPro" id="IPR036316">
    <property type="entry name" value="Pili_assmbl_chap_C_dom_sf"/>
</dbReference>
<evidence type="ECO:0000256" key="2">
    <source>
        <dbReference type="ARBA" id="ARBA00007399"/>
    </source>
</evidence>
<dbReference type="Pfam" id="PF02753">
    <property type="entry name" value="PapD_C"/>
    <property type="match status" value="1"/>
</dbReference>
<dbReference type="SUPFAM" id="SSF49354">
    <property type="entry name" value="PapD-like"/>
    <property type="match status" value="1"/>
</dbReference>
<keyword evidence="5" id="KW-0143">Chaperone</keyword>
<feature type="chain" id="PRO_5045562362" evidence="6">
    <location>
        <begin position="26"/>
        <end position="248"/>
    </location>
</feature>
<dbReference type="InterPro" id="IPR013783">
    <property type="entry name" value="Ig-like_fold"/>
</dbReference>
<dbReference type="RefSeq" id="WP_230507741.1">
    <property type="nucleotide sequence ID" value="NZ_JAJITD010000001.1"/>
</dbReference>
<evidence type="ECO:0000259" key="7">
    <source>
        <dbReference type="Pfam" id="PF00345"/>
    </source>
</evidence>
<dbReference type="InterPro" id="IPR016147">
    <property type="entry name" value="Pili_assmbl_chaperone_N"/>
</dbReference>
<feature type="domain" description="Pili assembly chaperone C-terminal" evidence="8">
    <location>
        <begin position="176"/>
        <end position="236"/>
    </location>
</feature>
<keyword evidence="3 6" id="KW-0732">Signal</keyword>
<evidence type="ECO:0000256" key="5">
    <source>
        <dbReference type="ARBA" id="ARBA00023186"/>
    </source>
</evidence>
<organism evidence="9 10">
    <name type="scientific">Paraburkholderia sejongensis</name>
    <dbReference type="NCBI Taxonomy" id="2886946"/>
    <lineage>
        <taxon>Bacteria</taxon>
        <taxon>Pseudomonadati</taxon>
        <taxon>Pseudomonadota</taxon>
        <taxon>Betaproteobacteria</taxon>
        <taxon>Burkholderiales</taxon>
        <taxon>Burkholderiaceae</taxon>
        <taxon>Paraburkholderia</taxon>
    </lineage>
</organism>
<dbReference type="Pfam" id="PF00345">
    <property type="entry name" value="PapD_N"/>
    <property type="match status" value="1"/>
</dbReference>
<reference evidence="9 10" key="1">
    <citation type="submission" date="2021-11" db="EMBL/GenBank/DDBJ databases">
        <authorList>
            <person name="Oh E.-T."/>
            <person name="Kim S.-B."/>
        </authorList>
    </citation>
    <scope>NUCLEOTIDE SEQUENCE [LARGE SCALE GENOMIC DNA]</scope>
    <source>
        <strain evidence="9 10">MMS20-SJTR3</strain>
    </source>
</reference>
<dbReference type="InterPro" id="IPR001829">
    <property type="entry name" value="Pili_assmbl_chaperone_bac"/>
</dbReference>
<evidence type="ECO:0000256" key="1">
    <source>
        <dbReference type="ARBA" id="ARBA00004418"/>
    </source>
</evidence>
<feature type="signal peptide" evidence="6">
    <location>
        <begin position="1"/>
        <end position="25"/>
    </location>
</feature>
<dbReference type="SUPFAM" id="SSF49584">
    <property type="entry name" value="Periplasmic chaperone C-domain"/>
    <property type="match status" value="1"/>
</dbReference>
<name>A0ABS8JNS5_9BURK</name>
<dbReference type="PANTHER" id="PTHR30251">
    <property type="entry name" value="PILUS ASSEMBLY CHAPERONE"/>
    <property type="match status" value="1"/>
</dbReference>
<keyword evidence="10" id="KW-1185">Reference proteome</keyword>
<dbReference type="Proteomes" id="UP001431019">
    <property type="component" value="Unassembled WGS sequence"/>
</dbReference>
<evidence type="ECO:0000256" key="6">
    <source>
        <dbReference type="SAM" id="SignalP"/>
    </source>
</evidence>
<dbReference type="EMBL" id="JAJITD010000001">
    <property type="protein sequence ID" value="MCC8391507.1"/>
    <property type="molecule type" value="Genomic_DNA"/>
</dbReference>
<dbReference type="InterPro" id="IPR016148">
    <property type="entry name" value="Pili_assmbl_chaperone_C"/>
</dbReference>
<comment type="caution">
    <text evidence="9">The sequence shown here is derived from an EMBL/GenBank/DDBJ whole genome shotgun (WGS) entry which is preliminary data.</text>
</comment>
<accession>A0ABS8JNS5</accession>
<keyword evidence="4" id="KW-0574">Periplasm</keyword>
<evidence type="ECO:0000313" key="9">
    <source>
        <dbReference type="EMBL" id="MCC8391507.1"/>
    </source>
</evidence>
<dbReference type="Gene3D" id="2.60.40.10">
    <property type="entry name" value="Immunoglobulins"/>
    <property type="match status" value="2"/>
</dbReference>
<protein>
    <submittedName>
        <fullName evidence="9">Molecular chaperone</fullName>
    </submittedName>
</protein>
<sequence>MKMMKALVSVLLAIALAGGLAPAFAGVTPEVSRVIVHARESETSVQLFNLNDYPVLVQAWVDDGAIDSVPQDAKAPIIALPPIFRMNRGEQTSLRLLNTGMPLPADRESLFWLNLYEIPATRANQAPDAQQVTVMMRTQLKVFVRPDGLREQADALPGRLEFSAHGGDRLRLDIYNPTPYHATFGKIHVKLAGVDQALPVEMLAPLSRASVVFDKLHGAPGDDVEIAFALIDDDGNPVGGERRIRVAE</sequence>